<dbReference type="PANTHER" id="PTHR22911:SF79">
    <property type="entry name" value="MOBA-LIKE NTP TRANSFERASE DOMAIN-CONTAINING PROTEIN"/>
    <property type="match status" value="1"/>
</dbReference>
<reference evidence="3 4" key="1">
    <citation type="journal article" date="2016" name="Nat. Commun.">
        <title>Thousands of microbial genomes shed light on interconnected biogeochemical processes in an aquifer system.</title>
        <authorList>
            <person name="Anantharaman K."/>
            <person name="Brown C.T."/>
            <person name="Hug L.A."/>
            <person name="Sharon I."/>
            <person name="Castelle C.J."/>
            <person name="Probst A.J."/>
            <person name="Thomas B.C."/>
            <person name="Singh A."/>
            <person name="Wilkins M.J."/>
            <person name="Karaoz U."/>
            <person name="Brodie E.L."/>
            <person name="Williams K.H."/>
            <person name="Hubbard S.S."/>
            <person name="Banfield J.F."/>
        </authorList>
    </citation>
    <scope>NUCLEOTIDE SEQUENCE [LARGE SCALE GENOMIC DNA]</scope>
</reference>
<protein>
    <recommendedName>
        <fullName evidence="2">EamA domain-containing protein</fullName>
    </recommendedName>
</protein>
<dbReference type="PANTHER" id="PTHR22911">
    <property type="entry name" value="ACYL-MALONYL CONDENSING ENZYME-RELATED"/>
    <property type="match status" value="1"/>
</dbReference>
<evidence type="ECO:0000313" key="4">
    <source>
        <dbReference type="Proteomes" id="UP000179024"/>
    </source>
</evidence>
<sequence>MIKLAHKGFIATVAAAFLFALQGILFRYIGVDFGTFYPFVIRGILIVVVLALVLSVTRNYKIIQKKDYAWFLLMPLSGIVSFVTFFIAVNNISVGNTLFLHYASFSITGFILAHIMFHENLSKLKLLSFTLSIIGLIFIFSIPDLQNDLFYLVLAFVSGIGSALWYLFSKKISGRYSYTQIIIIDTGIVSVVCTILALRVGETFHPPSISIEWFSVIAMTIVSLVTWVLIIYGYRHLEAHIASLILLLDVVFGLILALILFAEIPSSQALLGGILILSGVALSNITSKKGVGG</sequence>
<dbReference type="SUPFAM" id="SSF103481">
    <property type="entry name" value="Multidrug resistance efflux transporter EmrE"/>
    <property type="match status" value="2"/>
</dbReference>
<name>A0A1F7I6J3_9BACT</name>
<feature type="transmembrane region" description="Helical" evidence="1">
    <location>
        <begin position="149"/>
        <end position="168"/>
    </location>
</feature>
<evidence type="ECO:0000256" key="1">
    <source>
        <dbReference type="SAM" id="Phobius"/>
    </source>
</evidence>
<dbReference type="EMBL" id="MGAE01000030">
    <property type="protein sequence ID" value="OGK38994.1"/>
    <property type="molecule type" value="Genomic_DNA"/>
</dbReference>
<dbReference type="InterPro" id="IPR000620">
    <property type="entry name" value="EamA_dom"/>
</dbReference>
<dbReference type="Proteomes" id="UP000179024">
    <property type="component" value="Unassembled WGS sequence"/>
</dbReference>
<dbReference type="Pfam" id="PF00892">
    <property type="entry name" value="EamA"/>
    <property type="match status" value="2"/>
</dbReference>
<gene>
    <name evidence="3" type="ORF">A3F34_00245</name>
</gene>
<keyword evidence="1" id="KW-0812">Transmembrane</keyword>
<feature type="transmembrane region" description="Helical" evidence="1">
    <location>
        <begin position="180"/>
        <end position="201"/>
    </location>
</feature>
<feature type="transmembrane region" description="Helical" evidence="1">
    <location>
        <begin position="99"/>
        <end position="117"/>
    </location>
</feature>
<feature type="transmembrane region" description="Helical" evidence="1">
    <location>
        <begin position="124"/>
        <end position="143"/>
    </location>
</feature>
<dbReference type="GO" id="GO:0016020">
    <property type="term" value="C:membrane"/>
    <property type="evidence" value="ECO:0007669"/>
    <property type="project" value="InterPro"/>
</dbReference>
<feature type="transmembrane region" description="Helical" evidence="1">
    <location>
        <begin position="241"/>
        <end position="262"/>
    </location>
</feature>
<feature type="transmembrane region" description="Helical" evidence="1">
    <location>
        <begin position="9"/>
        <end position="30"/>
    </location>
</feature>
<dbReference type="AlphaFoldDB" id="A0A1F7I6J3"/>
<organism evidence="3 4">
    <name type="scientific">Candidatus Roizmanbacteria bacterium RIFCSPHIGHO2_12_FULL_44_10</name>
    <dbReference type="NCBI Taxonomy" id="1802054"/>
    <lineage>
        <taxon>Bacteria</taxon>
        <taxon>Candidatus Roizmaniibacteriota</taxon>
    </lineage>
</organism>
<accession>A0A1F7I6J3</accession>
<evidence type="ECO:0000259" key="2">
    <source>
        <dbReference type="Pfam" id="PF00892"/>
    </source>
</evidence>
<proteinExistence type="predicted"/>
<keyword evidence="1" id="KW-1133">Transmembrane helix</keyword>
<evidence type="ECO:0000313" key="3">
    <source>
        <dbReference type="EMBL" id="OGK38994.1"/>
    </source>
</evidence>
<feature type="domain" description="EamA" evidence="2">
    <location>
        <begin position="7"/>
        <end position="140"/>
    </location>
</feature>
<keyword evidence="1" id="KW-0472">Membrane</keyword>
<feature type="transmembrane region" description="Helical" evidence="1">
    <location>
        <begin position="36"/>
        <end position="56"/>
    </location>
</feature>
<feature type="transmembrane region" description="Helical" evidence="1">
    <location>
        <begin position="68"/>
        <end position="87"/>
    </location>
</feature>
<dbReference type="InterPro" id="IPR037185">
    <property type="entry name" value="EmrE-like"/>
</dbReference>
<comment type="caution">
    <text evidence="3">The sequence shown here is derived from an EMBL/GenBank/DDBJ whole genome shotgun (WGS) entry which is preliminary data.</text>
</comment>
<feature type="transmembrane region" description="Helical" evidence="1">
    <location>
        <begin position="268"/>
        <end position="287"/>
    </location>
</feature>
<feature type="domain" description="EamA" evidence="2">
    <location>
        <begin position="151"/>
        <end position="284"/>
    </location>
</feature>
<feature type="transmembrane region" description="Helical" evidence="1">
    <location>
        <begin position="213"/>
        <end position="234"/>
    </location>
</feature>